<evidence type="ECO:0000256" key="7">
    <source>
        <dbReference type="ARBA" id="ARBA00023277"/>
    </source>
</evidence>
<comment type="pathway">
    <text evidence="2 8">Carbohydrate metabolism; hexose metabolism.</text>
</comment>
<dbReference type="SUPFAM" id="SSF74650">
    <property type="entry name" value="Galactose mutarotase-like"/>
    <property type="match status" value="1"/>
</dbReference>
<dbReference type="UniPathway" id="UPA00242"/>
<protein>
    <recommendedName>
        <fullName evidence="5 8">Aldose 1-epimerase</fullName>
        <ecNumber evidence="4 8">5.1.3.3</ecNumber>
    </recommendedName>
</protein>
<keyword evidence="7 8" id="KW-0119">Carbohydrate metabolism</keyword>
<dbReference type="InterPro" id="IPR014718">
    <property type="entry name" value="GH-type_carb-bd"/>
</dbReference>
<dbReference type="EC" id="5.1.3.3" evidence="4 8"/>
<dbReference type="AlphaFoldDB" id="A0A1T4T948"/>
<evidence type="ECO:0000256" key="10">
    <source>
        <dbReference type="PIRSR" id="PIRSR005096-2"/>
    </source>
</evidence>
<reference evidence="12 15" key="2">
    <citation type="submission" date="2024-01" db="EMBL/GenBank/DDBJ databases">
        <title>Active colonisers of the gastrointestinal tract of Atlantic salmon farmed in a warm water region.</title>
        <authorList>
            <person name="Bowman J.P."/>
        </authorList>
    </citation>
    <scope>NUCLEOTIDE SEQUENCE [LARGE SCALE GENOMIC DNA]</scope>
    <source>
        <strain evidence="12 15">S3MW1</strain>
    </source>
</reference>
<dbReference type="Gene3D" id="2.70.98.10">
    <property type="match status" value="1"/>
</dbReference>
<evidence type="ECO:0000313" key="14">
    <source>
        <dbReference type="Proteomes" id="UP000191116"/>
    </source>
</evidence>
<dbReference type="Proteomes" id="UP001306119">
    <property type="component" value="Unassembled WGS sequence"/>
</dbReference>
<comment type="catalytic activity">
    <reaction evidence="1 8">
        <text>alpha-D-glucose = beta-D-glucose</text>
        <dbReference type="Rhea" id="RHEA:10264"/>
        <dbReference type="ChEBI" id="CHEBI:15903"/>
        <dbReference type="ChEBI" id="CHEBI:17925"/>
        <dbReference type="EC" id="5.1.3.3"/>
    </reaction>
</comment>
<feature type="binding site" evidence="10">
    <location>
        <position position="262"/>
    </location>
    <ligand>
        <name>beta-D-galactose</name>
        <dbReference type="ChEBI" id="CHEBI:27667"/>
    </ligand>
</feature>
<feature type="active site" description="Proton acceptor" evidence="9">
    <location>
        <position position="327"/>
    </location>
</feature>
<accession>A0A1T4T948</accession>
<evidence type="ECO:0000256" key="8">
    <source>
        <dbReference type="PIRNR" id="PIRNR005096"/>
    </source>
</evidence>
<sequence>MLTHLPQHAITLHQSMTVDMAADGLPAKLITLVNQHGMSVTLMDIGATWLSCCVPVTVNQQSELREVLLGVSTLTDFYQQRAYLGATVGRYANRIAAGKFSIDGEDYQVSVNQNGNCLHGGENGFNHRRWQMQQVNATEVQFSLLSVDGDMGFPGNLQVVVTYTLTENNELTIRYSAETDKPTVVNLTNHGYFNLLGADSGDDCLSHQLMINADHYLPTDQTGIPWGEFKTVEATSFDFRQLKRINQDWLVDNDQQQAQGYDHAFILHPDVRRATTACATAIAPDNSLIMDVLTTKPAMQLYTGNFLAGCPNQMGGEYVNYSGFALETQFLPDSPNHPEWQDNDATLRPNEHYHYLTCYRFR</sequence>
<evidence type="ECO:0000256" key="6">
    <source>
        <dbReference type="ARBA" id="ARBA00023235"/>
    </source>
</evidence>
<feature type="binding site" evidence="11">
    <location>
        <begin position="190"/>
        <end position="192"/>
    </location>
    <ligand>
        <name>beta-D-galactose</name>
        <dbReference type="ChEBI" id="CHEBI:27667"/>
    </ligand>
</feature>
<evidence type="ECO:0000256" key="4">
    <source>
        <dbReference type="ARBA" id="ARBA00013185"/>
    </source>
</evidence>
<dbReference type="RefSeq" id="WP_080174849.1">
    <property type="nucleotide sequence ID" value="NZ_AP024854.1"/>
</dbReference>
<dbReference type="PIRSF" id="PIRSF005096">
    <property type="entry name" value="GALM"/>
    <property type="match status" value="1"/>
</dbReference>
<dbReference type="NCBIfam" id="NF008277">
    <property type="entry name" value="PRK11055.1"/>
    <property type="match status" value="1"/>
</dbReference>
<dbReference type="Proteomes" id="UP000191116">
    <property type="component" value="Unassembled WGS sequence"/>
</dbReference>
<evidence type="ECO:0000313" key="15">
    <source>
        <dbReference type="Proteomes" id="UP001306119"/>
    </source>
</evidence>
<dbReference type="GO" id="GO:0004034">
    <property type="term" value="F:aldose 1-epimerase activity"/>
    <property type="evidence" value="ECO:0007669"/>
    <property type="project" value="UniProtKB-EC"/>
</dbReference>
<dbReference type="PROSITE" id="PS00545">
    <property type="entry name" value="ALDOSE_1_EPIMERASE"/>
    <property type="match status" value="1"/>
</dbReference>
<organism evidence="13 14">
    <name type="scientific">Photobacterium toruni</name>
    <dbReference type="NCBI Taxonomy" id="1935446"/>
    <lineage>
        <taxon>Bacteria</taxon>
        <taxon>Pseudomonadati</taxon>
        <taxon>Pseudomonadota</taxon>
        <taxon>Gammaproteobacteria</taxon>
        <taxon>Vibrionales</taxon>
        <taxon>Vibrionaceae</taxon>
        <taxon>Photobacterium</taxon>
    </lineage>
</organism>
<name>A0A1T4T948_9GAMM</name>
<evidence type="ECO:0000256" key="2">
    <source>
        <dbReference type="ARBA" id="ARBA00005028"/>
    </source>
</evidence>
<dbReference type="CDD" id="cd09019">
    <property type="entry name" value="galactose_mutarotase_like"/>
    <property type="match status" value="1"/>
</dbReference>
<comment type="similarity">
    <text evidence="3 8">Belongs to the aldose epimerase family.</text>
</comment>
<dbReference type="InterPro" id="IPR013458">
    <property type="entry name" value="Ald_epimerase_bac"/>
</dbReference>
<dbReference type="Pfam" id="PF01263">
    <property type="entry name" value="Aldose_epim"/>
    <property type="match status" value="1"/>
</dbReference>
<proteinExistence type="inferred from homology"/>
<dbReference type="InterPro" id="IPR018052">
    <property type="entry name" value="Ald1_epimerase_CS"/>
</dbReference>
<evidence type="ECO:0000313" key="13">
    <source>
        <dbReference type="EMBL" id="SKA36799.1"/>
    </source>
</evidence>
<evidence type="ECO:0000256" key="5">
    <source>
        <dbReference type="ARBA" id="ARBA00014165"/>
    </source>
</evidence>
<dbReference type="PANTHER" id="PTHR10091:SF0">
    <property type="entry name" value="GALACTOSE MUTAROTASE"/>
    <property type="match status" value="1"/>
</dbReference>
<dbReference type="PANTHER" id="PTHR10091">
    <property type="entry name" value="ALDOSE-1-EPIMERASE"/>
    <property type="match status" value="1"/>
</dbReference>
<dbReference type="EMBL" id="FUWP01000009">
    <property type="protein sequence ID" value="SKA36799.1"/>
    <property type="molecule type" value="Genomic_DNA"/>
</dbReference>
<keyword evidence="6 8" id="KW-0413">Isomerase</keyword>
<evidence type="ECO:0000256" key="1">
    <source>
        <dbReference type="ARBA" id="ARBA00001614"/>
    </source>
</evidence>
<keyword evidence="15" id="KW-1185">Reference proteome</keyword>
<dbReference type="GO" id="GO:0033499">
    <property type="term" value="P:galactose catabolic process via UDP-galactose, Leloir pathway"/>
    <property type="evidence" value="ECO:0007669"/>
    <property type="project" value="TreeGrafter"/>
</dbReference>
<dbReference type="InterPro" id="IPR047215">
    <property type="entry name" value="Galactose_mutarotase-like"/>
</dbReference>
<dbReference type="InterPro" id="IPR011013">
    <property type="entry name" value="Gal_mutarotase_sf_dom"/>
</dbReference>
<gene>
    <name evidence="13" type="primary">galM</name>
    <name evidence="13" type="ORF">CZ814_02037</name>
    <name evidence="12" type="ORF">VXS06_06965</name>
</gene>
<dbReference type="OrthoDB" id="9779408at2"/>
<evidence type="ECO:0000256" key="9">
    <source>
        <dbReference type="PIRSR" id="PIRSR005096-1"/>
    </source>
</evidence>
<evidence type="ECO:0000256" key="11">
    <source>
        <dbReference type="PIRSR" id="PIRSR005096-3"/>
    </source>
</evidence>
<dbReference type="EMBL" id="JAYXUG010000003">
    <property type="protein sequence ID" value="MEC6831511.1"/>
    <property type="molecule type" value="Genomic_DNA"/>
</dbReference>
<dbReference type="NCBIfam" id="TIGR02636">
    <property type="entry name" value="galM_Leloir"/>
    <property type="match status" value="1"/>
</dbReference>
<evidence type="ECO:0000313" key="12">
    <source>
        <dbReference type="EMBL" id="MEC6831511.1"/>
    </source>
</evidence>
<dbReference type="GO" id="GO:0005737">
    <property type="term" value="C:cytoplasm"/>
    <property type="evidence" value="ECO:0007669"/>
    <property type="project" value="TreeGrafter"/>
</dbReference>
<dbReference type="InterPro" id="IPR015443">
    <property type="entry name" value="Aldose_1-epimerase"/>
</dbReference>
<feature type="binding site" evidence="11">
    <location>
        <begin position="93"/>
        <end position="94"/>
    </location>
    <ligand>
        <name>beta-D-galactose</name>
        <dbReference type="ChEBI" id="CHEBI:27667"/>
    </ligand>
</feature>
<dbReference type="InterPro" id="IPR008183">
    <property type="entry name" value="Aldose_1/G6P_1-epimerase"/>
</dbReference>
<reference evidence="13 14" key="1">
    <citation type="submission" date="2017-02" db="EMBL/GenBank/DDBJ databases">
        <authorList>
            <person name="Peterson S.W."/>
        </authorList>
    </citation>
    <scope>NUCLEOTIDE SEQUENCE [LARGE SCALE GENOMIC DNA]</scope>
    <source>
        <strain evidence="13 14">CECT 9189</strain>
    </source>
</reference>
<evidence type="ECO:0000256" key="3">
    <source>
        <dbReference type="ARBA" id="ARBA00006206"/>
    </source>
</evidence>
<dbReference type="GO" id="GO:0030246">
    <property type="term" value="F:carbohydrate binding"/>
    <property type="evidence" value="ECO:0007669"/>
    <property type="project" value="InterPro"/>
</dbReference>
<feature type="active site" description="Proton donor" evidence="9">
    <location>
        <position position="190"/>
    </location>
</feature>
<dbReference type="GO" id="GO:0006006">
    <property type="term" value="P:glucose metabolic process"/>
    <property type="evidence" value="ECO:0007669"/>
    <property type="project" value="TreeGrafter"/>
</dbReference>